<protein>
    <submittedName>
        <fullName evidence="2">Uncharacterized protein</fullName>
    </submittedName>
</protein>
<dbReference type="PROSITE" id="PS51257">
    <property type="entry name" value="PROKAR_LIPOPROTEIN"/>
    <property type="match status" value="1"/>
</dbReference>
<dbReference type="EMBL" id="CP139558">
    <property type="protein sequence ID" value="WPU95807.1"/>
    <property type="molecule type" value="Genomic_DNA"/>
</dbReference>
<feature type="chain" id="PRO_5047195907" evidence="1">
    <location>
        <begin position="22"/>
        <end position="212"/>
    </location>
</feature>
<evidence type="ECO:0000313" key="2">
    <source>
        <dbReference type="EMBL" id="WPU95807.1"/>
    </source>
</evidence>
<keyword evidence="1" id="KW-0732">Signal</keyword>
<evidence type="ECO:0000313" key="3">
    <source>
        <dbReference type="Proteomes" id="UP001324380"/>
    </source>
</evidence>
<dbReference type="RefSeq" id="WP_321564913.1">
    <property type="nucleotide sequence ID" value="NZ_CP139558.1"/>
</dbReference>
<reference evidence="2 3" key="1">
    <citation type="submission" date="2023-11" db="EMBL/GenBank/DDBJ databases">
        <title>Analysis of the Genomes of Mucilaginibacter gossypii cycad 4 and M. sabulilitoris SNA2: microbes with the potential for plant growth promotion.</title>
        <authorList>
            <person name="Hirsch A.M."/>
            <person name="Humm E."/>
            <person name="Rubbi M."/>
            <person name="Del Vecchio G."/>
            <person name="Ha S.M."/>
            <person name="Pellegrini M."/>
            <person name="Gunsalus R.P."/>
        </authorList>
    </citation>
    <scope>NUCLEOTIDE SEQUENCE [LARGE SCALE GENOMIC DNA]</scope>
    <source>
        <strain evidence="2 3">SNA2</strain>
    </source>
</reference>
<gene>
    <name evidence="2" type="ORF">SNE25_09785</name>
</gene>
<organism evidence="2 3">
    <name type="scientific">Mucilaginibacter sabulilitoris</name>
    <dbReference type="NCBI Taxonomy" id="1173583"/>
    <lineage>
        <taxon>Bacteria</taxon>
        <taxon>Pseudomonadati</taxon>
        <taxon>Bacteroidota</taxon>
        <taxon>Sphingobacteriia</taxon>
        <taxon>Sphingobacteriales</taxon>
        <taxon>Sphingobacteriaceae</taxon>
        <taxon>Mucilaginibacter</taxon>
    </lineage>
</organism>
<sequence length="212" mass="23969">MKKSLLSLVFLILFLSCKQHVQSEIDIYNNDFETNDLTNIKGGLIDQFNSSKVLGRYNNGDFILSLNNLPQHDLIIVSFDLYIHDNWRGELLPDGPAIWQMRIDGGPYINTTFSNLACPVGNICPPQSYPDNYPNNNHNPRSGAYRTDLPGVCSMKSESNGTTMYKITKTFKHSGKTLSLECLDKLDQKDYPDPKCEKSWSVDNIDIKAITL</sequence>
<feature type="signal peptide" evidence="1">
    <location>
        <begin position="1"/>
        <end position="21"/>
    </location>
</feature>
<accession>A0ABZ0TRR2</accession>
<name>A0ABZ0TRR2_9SPHI</name>
<proteinExistence type="predicted"/>
<dbReference type="Proteomes" id="UP001324380">
    <property type="component" value="Chromosome"/>
</dbReference>
<keyword evidence="3" id="KW-1185">Reference proteome</keyword>
<evidence type="ECO:0000256" key="1">
    <source>
        <dbReference type="SAM" id="SignalP"/>
    </source>
</evidence>